<evidence type="ECO:0000256" key="6">
    <source>
        <dbReference type="ARBA" id="ARBA00023004"/>
    </source>
</evidence>
<comment type="similarity">
    <text evidence="2">Belongs to the class-V pyridoxal-phosphate-dependent aminotransferase family. NifS/IscS subfamily.</text>
</comment>
<evidence type="ECO:0000256" key="1">
    <source>
        <dbReference type="ARBA" id="ARBA00001933"/>
    </source>
</evidence>
<keyword evidence="5" id="KW-0663">Pyridoxal phosphate</keyword>
<dbReference type="EMBL" id="JACATZ010000002">
    <property type="protein sequence ID" value="NWJ47097.1"/>
    <property type="molecule type" value="Genomic_DNA"/>
</dbReference>
<dbReference type="Proteomes" id="UP000521676">
    <property type="component" value="Unassembled WGS sequence"/>
</dbReference>
<organism evidence="10 11">
    <name type="scientific">Candidatus Chlorohelix allophototropha</name>
    <dbReference type="NCBI Taxonomy" id="3003348"/>
    <lineage>
        <taxon>Bacteria</taxon>
        <taxon>Bacillati</taxon>
        <taxon>Chloroflexota</taxon>
        <taxon>Chloroflexia</taxon>
        <taxon>Candidatus Chloroheliales</taxon>
        <taxon>Candidatus Chloroheliaceae</taxon>
        <taxon>Candidatus Chlorohelix</taxon>
    </lineage>
</organism>
<dbReference type="InterPro" id="IPR015424">
    <property type="entry name" value="PyrdxlP-dep_Trfase"/>
</dbReference>
<keyword evidence="6" id="KW-0408">Iron</keyword>
<evidence type="ECO:0000313" key="10">
    <source>
        <dbReference type="EMBL" id="NWJ47097.1"/>
    </source>
</evidence>
<dbReference type="PANTHER" id="PTHR11601:SF34">
    <property type="entry name" value="CYSTEINE DESULFURASE"/>
    <property type="match status" value="1"/>
</dbReference>
<keyword evidence="3" id="KW-0808">Transferase</keyword>
<accession>A0A8T7M4S2</accession>
<comment type="cofactor">
    <cofactor evidence="1">
        <name>pyridoxal 5'-phosphate</name>
        <dbReference type="ChEBI" id="CHEBI:597326"/>
    </cofactor>
</comment>
<keyword evidence="7" id="KW-0411">Iron-sulfur</keyword>
<keyword evidence="4" id="KW-0479">Metal-binding</keyword>
<dbReference type="Pfam" id="PF00266">
    <property type="entry name" value="Aminotran_5"/>
    <property type="match status" value="1"/>
</dbReference>
<dbReference type="PANTHER" id="PTHR11601">
    <property type="entry name" value="CYSTEINE DESULFURYLASE FAMILY MEMBER"/>
    <property type="match status" value="1"/>
</dbReference>
<dbReference type="InterPro" id="IPR015422">
    <property type="entry name" value="PyrdxlP-dep_Trfase_small"/>
</dbReference>
<evidence type="ECO:0000256" key="3">
    <source>
        <dbReference type="ARBA" id="ARBA00022679"/>
    </source>
</evidence>
<dbReference type="InterPro" id="IPR000192">
    <property type="entry name" value="Aminotrans_V_dom"/>
</dbReference>
<evidence type="ECO:0000259" key="9">
    <source>
        <dbReference type="Pfam" id="PF00266"/>
    </source>
</evidence>
<dbReference type="SUPFAM" id="SSF53383">
    <property type="entry name" value="PLP-dependent transferases"/>
    <property type="match status" value="1"/>
</dbReference>
<dbReference type="GO" id="GO:0046872">
    <property type="term" value="F:metal ion binding"/>
    <property type="evidence" value="ECO:0007669"/>
    <property type="project" value="UniProtKB-KW"/>
</dbReference>
<gene>
    <name evidence="10" type="ORF">HXX08_14650</name>
</gene>
<protein>
    <submittedName>
        <fullName evidence="10">Cysteine desulfurase</fullName>
    </submittedName>
</protein>
<reference evidence="10 11" key="1">
    <citation type="submission" date="2020-06" db="EMBL/GenBank/DDBJ databases">
        <title>Anoxygenic phototrophic Chloroflexota member uses a Type I reaction center.</title>
        <authorList>
            <person name="Tsuji J.M."/>
            <person name="Shaw N.A."/>
            <person name="Nagashima S."/>
            <person name="Venkiteswaran J."/>
            <person name="Schiff S.L."/>
            <person name="Hanada S."/>
            <person name="Tank M."/>
            <person name="Neufeld J.D."/>
        </authorList>
    </citation>
    <scope>NUCLEOTIDE SEQUENCE [LARGE SCALE GENOMIC DNA]</scope>
    <source>
        <strain evidence="10">L227-S17</strain>
    </source>
</reference>
<evidence type="ECO:0000256" key="8">
    <source>
        <dbReference type="ARBA" id="ARBA00050776"/>
    </source>
</evidence>
<feature type="domain" description="Aminotransferase class V" evidence="9">
    <location>
        <begin position="13"/>
        <end position="374"/>
    </location>
</feature>
<evidence type="ECO:0000256" key="4">
    <source>
        <dbReference type="ARBA" id="ARBA00022723"/>
    </source>
</evidence>
<proteinExistence type="inferred from homology"/>
<dbReference type="InterPro" id="IPR015421">
    <property type="entry name" value="PyrdxlP-dep_Trfase_major"/>
</dbReference>
<evidence type="ECO:0000256" key="5">
    <source>
        <dbReference type="ARBA" id="ARBA00022898"/>
    </source>
</evidence>
<dbReference type="Gene3D" id="3.40.640.10">
    <property type="entry name" value="Type I PLP-dependent aspartate aminotransferase-like (Major domain)"/>
    <property type="match status" value="1"/>
</dbReference>
<evidence type="ECO:0000313" key="11">
    <source>
        <dbReference type="Proteomes" id="UP000521676"/>
    </source>
</evidence>
<dbReference type="AlphaFoldDB" id="A0A8T7M4S2"/>
<evidence type="ECO:0000256" key="7">
    <source>
        <dbReference type="ARBA" id="ARBA00023014"/>
    </source>
</evidence>
<dbReference type="InterPro" id="IPR016454">
    <property type="entry name" value="Cysteine_dSase"/>
</dbReference>
<comment type="catalytic activity">
    <reaction evidence="8">
        <text>(sulfur carrier)-H + L-cysteine = (sulfur carrier)-SH + L-alanine</text>
        <dbReference type="Rhea" id="RHEA:43892"/>
        <dbReference type="Rhea" id="RHEA-COMP:14737"/>
        <dbReference type="Rhea" id="RHEA-COMP:14739"/>
        <dbReference type="ChEBI" id="CHEBI:29917"/>
        <dbReference type="ChEBI" id="CHEBI:35235"/>
        <dbReference type="ChEBI" id="CHEBI:57972"/>
        <dbReference type="ChEBI" id="CHEBI:64428"/>
        <dbReference type="EC" id="2.8.1.7"/>
    </reaction>
</comment>
<dbReference type="Gene3D" id="3.90.1150.10">
    <property type="entry name" value="Aspartate Aminotransferase, domain 1"/>
    <property type="match status" value="1"/>
</dbReference>
<name>A0A8T7M4S2_9CHLR</name>
<dbReference type="PIRSF" id="PIRSF005572">
    <property type="entry name" value="NifS"/>
    <property type="match status" value="1"/>
</dbReference>
<dbReference type="GO" id="GO:0051536">
    <property type="term" value="F:iron-sulfur cluster binding"/>
    <property type="evidence" value="ECO:0007669"/>
    <property type="project" value="UniProtKB-KW"/>
</dbReference>
<dbReference type="GO" id="GO:0031071">
    <property type="term" value="F:cysteine desulfurase activity"/>
    <property type="evidence" value="ECO:0007669"/>
    <property type="project" value="UniProtKB-EC"/>
</dbReference>
<sequence>MIMIMSNVEEKPIYLDNHASTQVDPRVVAVILHTMTTGYGNPNSVDHVFGDMAAKMVVAAQCEVAKLIGGDPDGVHFTTGASEAIQLAIAHAVSNRPHRDIPLRVALSAVEHRAVLDAISLQEDNGNVVVTWLPVDNFARLDLEALKSACASGIDLVCVMAANNEVGTLYPIEQIAQIASSANASILIDATQAAGHIPIFAVDWGITYLTVSGHKMYGPKGIGALVTLPNISIRYSHGRLRSTGNGTPNVPGIVGLGEACRLRQMEMIQDEPRIAAQRNHLEALLLSTISGLEVNGDRSNRLSHNLHLSLPDVPNDAVLARLRNRLAISTGAACTSAVDTPSHVLNAMGLAEELQNGAFRIGLGKFTTDDEIERAAGYFAAAVEDTRRAIAAI</sequence>
<evidence type="ECO:0000256" key="2">
    <source>
        <dbReference type="ARBA" id="ARBA00006490"/>
    </source>
</evidence>
<comment type="caution">
    <text evidence="10">The sequence shown here is derived from an EMBL/GenBank/DDBJ whole genome shotgun (WGS) entry which is preliminary data.</text>
</comment>